<evidence type="ECO:0000313" key="10">
    <source>
        <dbReference type="Proteomes" id="UP001206692"/>
    </source>
</evidence>
<dbReference type="PANTHER" id="PTHR30506">
    <property type="entry name" value="INNER MEMBRANE PROTEIN"/>
    <property type="match status" value="1"/>
</dbReference>
<dbReference type="RefSeq" id="WP_062412342.1">
    <property type="nucleotide sequence ID" value="NZ_JAJCIO010000001.1"/>
</dbReference>
<evidence type="ECO:0000256" key="4">
    <source>
        <dbReference type="ARBA" id="ARBA00022692"/>
    </source>
</evidence>
<dbReference type="InterPro" id="IPR005115">
    <property type="entry name" value="Gly_transporter"/>
</dbReference>
<feature type="domain" description="Glycine transporter" evidence="8">
    <location>
        <begin position="103"/>
        <end position="174"/>
    </location>
</feature>
<feature type="domain" description="Glycine transporter" evidence="8">
    <location>
        <begin position="8"/>
        <end position="81"/>
    </location>
</feature>
<evidence type="ECO:0000313" key="9">
    <source>
        <dbReference type="EMBL" id="MCQ5341440.1"/>
    </source>
</evidence>
<feature type="transmembrane region" description="Helical" evidence="7">
    <location>
        <begin position="66"/>
        <end position="85"/>
    </location>
</feature>
<keyword evidence="4 7" id="KW-0812">Transmembrane</keyword>
<comment type="subcellular location">
    <subcellularLocation>
        <location evidence="1">Cell membrane</location>
        <topology evidence="1">Multi-pass membrane protein</topology>
    </subcellularLocation>
</comment>
<comment type="caution">
    <text evidence="9">The sequence shown here is derived from an EMBL/GenBank/DDBJ whole genome shotgun (WGS) entry which is preliminary data.</text>
</comment>
<accession>A0ABT1SNY4</accession>
<reference evidence="9 10" key="1">
    <citation type="submission" date="2022-06" db="EMBL/GenBank/DDBJ databases">
        <title>Isolation of gut microbiota from human fecal samples.</title>
        <authorList>
            <person name="Pamer E.G."/>
            <person name="Barat B."/>
            <person name="Waligurski E."/>
            <person name="Medina S."/>
            <person name="Paddock L."/>
            <person name="Mostad J."/>
        </authorList>
    </citation>
    <scope>NUCLEOTIDE SEQUENCE [LARGE SCALE GENOMIC DNA]</scope>
    <source>
        <strain evidence="9 10">DFI.1.1</strain>
    </source>
</reference>
<evidence type="ECO:0000256" key="6">
    <source>
        <dbReference type="ARBA" id="ARBA00023136"/>
    </source>
</evidence>
<evidence type="ECO:0000256" key="7">
    <source>
        <dbReference type="SAM" id="Phobius"/>
    </source>
</evidence>
<comment type="similarity">
    <text evidence="2">Belongs to the UPF0126 family.</text>
</comment>
<keyword evidence="10" id="KW-1185">Reference proteome</keyword>
<protein>
    <submittedName>
        <fullName evidence="9">Trimeric intracellular cation channel family protein</fullName>
    </submittedName>
</protein>
<feature type="transmembrane region" description="Helical" evidence="7">
    <location>
        <begin position="161"/>
        <end position="180"/>
    </location>
</feature>
<evidence type="ECO:0000256" key="5">
    <source>
        <dbReference type="ARBA" id="ARBA00022989"/>
    </source>
</evidence>
<proteinExistence type="inferred from homology"/>
<evidence type="ECO:0000259" key="8">
    <source>
        <dbReference type="Pfam" id="PF03458"/>
    </source>
</evidence>
<dbReference type="Pfam" id="PF03458">
    <property type="entry name" value="Gly_transporter"/>
    <property type="match status" value="2"/>
</dbReference>
<feature type="transmembrane region" description="Helical" evidence="7">
    <location>
        <begin position="127"/>
        <end position="149"/>
    </location>
</feature>
<feature type="transmembrane region" description="Helical" evidence="7">
    <location>
        <begin position="33"/>
        <end position="54"/>
    </location>
</feature>
<keyword evidence="3" id="KW-1003">Cell membrane</keyword>
<dbReference type="EMBL" id="JANGEW010000001">
    <property type="protein sequence ID" value="MCQ5341440.1"/>
    <property type="molecule type" value="Genomic_DNA"/>
</dbReference>
<organism evidence="9 10">
    <name type="scientific">Megasphaera massiliensis</name>
    <dbReference type="NCBI Taxonomy" id="1232428"/>
    <lineage>
        <taxon>Bacteria</taxon>
        <taxon>Bacillati</taxon>
        <taxon>Bacillota</taxon>
        <taxon>Negativicutes</taxon>
        <taxon>Veillonellales</taxon>
        <taxon>Veillonellaceae</taxon>
        <taxon>Megasphaera</taxon>
    </lineage>
</organism>
<dbReference type="PANTHER" id="PTHR30506:SF3">
    <property type="entry name" value="UPF0126 INNER MEMBRANE PROTEIN YADS-RELATED"/>
    <property type="match status" value="1"/>
</dbReference>
<feature type="transmembrane region" description="Helical" evidence="7">
    <location>
        <begin position="186"/>
        <end position="207"/>
    </location>
</feature>
<evidence type="ECO:0000256" key="3">
    <source>
        <dbReference type="ARBA" id="ARBA00022475"/>
    </source>
</evidence>
<evidence type="ECO:0000256" key="2">
    <source>
        <dbReference type="ARBA" id="ARBA00008193"/>
    </source>
</evidence>
<name>A0ABT1SNY4_9FIRM</name>
<evidence type="ECO:0000256" key="1">
    <source>
        <dbReference type="ARBA" id="ARBA00004651"/>
    </source>
</evidence>
<feature type="transmembrane region" description="Helical" evidence="7">
    <location>
        <begin position="6"/>
        <end position="26"/>
    </location>
</feature>
<dbReference type="Proteomes" id="UP001206692">
    <property type="component" value="Unassembled WGS sequence"/>
</dbReference>
<keyword evidence="5 7" id="KW-1133">Transmembrane helix</keyword>
<gene>
    <name evidence="9" type="ORF">NE675_00115</name>
</gene>
<feature type="transmembrane region" description="Helical" evidence="7">
    <location>
        <begin position="97"/>
        <end position="115"/>
    </location>
</feature>
<sequence>MDAIWWHIFDLLGTTAFAVSGVFAALSRRMDLFGIFVLSAATAVGGGIIRDILIGNIPPAAFKNSIYLWIIVGSIVVVTLTVRYFNIRMWRRFMSHLSALYLLCDAIGLGSFTVTGTLLGCYYYPDYWILDITLGVLTAVGGGVIRDVLAGRIPVVLRTEVYATASLLGSVLLYGAVIPFEVPFEVGAIVSFSVTVAIRLVAIRFHLNVPRIRRKKQGSSF</sequence>
<keyword evidence="6 7" id="KW-0472">Membrane</keyword>